<dbReference type="AlphaFoldDB" id="A0A915BHM6"/>
<sequence>MKIMHSTCLYIFSLVAVTHTTQYKISARSVSSYGTNNDLYQRPIDISFLWIIGNEIIALPKYTSICLFLSPKHAFMMTTSYFDCFINGNEIYIYSRKSSNIHEKEHINGKKGENTLGKTRNNIENINGKFGKWKSGIILFP</sequence>
<proteinExistence type="predicted"/>
<reference evidence="3" key="1">
    <citation type="submission" date="2022-11" db="UniProtKB">
        <authorList>
            <consortium name="WormBaseParasite"/>
        </authorList>
    </citation>
    <scope>IDENTIFICATION</scope>
</reference>
<keyword evidence="2" id="KW-1185">Reference proteome</keyword>
<keyword evidence="1" id="KW-0732">Signal</keyword>
<feature type="signal peptide" evidence="1">
    <location>
        <begin position="1"/>
        <end position="20"/>
    </location>
</feature>
<evidence type="ECO:0000313" key="2">
    <source>
        <dbReference type="Proteomes" id="UP000887569"/>
    </source>
</evidence>
<name>A0A915BHM6_PARUN</name>
<dbReference type="WBParaSite" id="PgR040_g003_t01">
    <property type="protein sequence ID" value="PgR040_g003_t01"/>
    <property type="gene ID" value="PgR040_g003"/>
</dbReference>
<feature type="chain" id="PRO_5037631591" evidence="1">
    <location>
        <begin position="21"/>
        <end position="141"/>
    </location>
</feature>
<evidence type="ECO:0000256" key="1">
    <source>
        <dbReference type="SAM" id="SignalP"/>
    </source>
</evidence>
<dbReference type="Proteomes" id="UP000887569">
    <property type="component" value="Unplaced"/>
</dbReference>
<organism evidence="2 3">
    <name type="scientific">Parascaris univalens</name>
    <name type="common">Nematode worm</name>
    <dbReference type="NCBI Taxonomy" id="6257"/>
    <lineage>
        <taxon>Eukaryota</taxon>
        <taxon>Metazoa</taxon>
        <taxon>Ecdysozoa</taxon>
        <taxon>Nematoda</taxon>
        <taxon>Chromadorea</taxon>
        <taxon>Rhabditida</taxon>
        <taxon>Spirurina</taxon>
        <taxon>Ascaridomorpha</taxon>
        <taxon>Ascaridoidea</taxon>
        <taxon>Ascarididae</taxon>
        <taxon>Parascaris</taxon>
    </lineage>
</organism>
<evidence type="ECO:0000313" key="3">
    <source>
        <dbReference type="WBParaSite" id="PgR040_g003_t01"/>
    </source>
</evidence>
<protein>
    <submittedName>
        <fullName evidence="3">Uncharacterized protein</fullName>
    </submittedName>
</protein>
<accession>A0A915BHM6</accession>